<feature type="domain" description="Thioredoxin-like fold" evidence="1">
    <location>
        <begin position="8"/>
        <end position="75"/>
    </location>
</feature>
<dbReference type="Gene3D" id="3.40.30.10">
    <property type="entry name" value="Glutaredoxin"/>
    <property type="match status" value="1"/>
</dbReference>
<dbReference type="SUPFAM" id="SSF52833">
    <property type="entry name" value="Thioredoxin-like"/>
    <property type="match status" value="1"/>
</dbReference>
<organism evidence="2 3">
    <name type="scientific">Sulfuriferula plumbiphila</name>
    <dbReference type="NCBI Taxonomy" id="171865"/>
    <lineage>
        <taxon>Bacteria</taxon>
        <taxon>Pseudomonadati</taxon>
        <taxon>Pseudomonadota</taxon>
        <taxon>Betaproteobacteria</taxon>
        <taxon>Nitrosomonadales</taxon>
        <taxon>Sulfuricellaceae</taxon>
        <taxon>Sulfuriferula</taxon>
    </lineage>
</organism>
<keyword evidence="3" id="KW-1185">Reference proteome</keyword>
<gene>
    <name evidence="2" type="ORF">TPL01_25180</name>
</gene>
<dbReference type="InterPro" id="IPR036249">
    <property type="entry name" value="Thioredoxin-like_sf"/>
</dbReference>
<evidence type="ECO:0000259" key="1">
    <source>
        <dbReference type="Pfam" id="PF13192"/>
    </source>
</evidence>
<dbReference type="InterPro" id="IPR012336">
    <property type="entry name" value="Thioredoxin-like_fold"/>
</dbReference>
<dbReference type="CDD" id="cd02947">
    <property type="entry name" value="TRX_family"/>
    <property type="match status" value="1"/>
</dbReference>
<sequence length="84" mass="9485">MIDMLFITVPNCAQCAKAKHVIEKVQPDFPELKVEYIDVTVHPEILQQYRVLSAPGIVLNGKLEYTGGLEEDAFRERLRQLSGA</sequence>
<dbReference type="OrthoDB" id="8779161at2"/>
<evidence type="ECO:0000313" key="3">
    <source>
        <dbReference type="Proteomes" id="UP000321337"/>
    </source>
</evidence>
<protein>
    <recommendedName>
        <fullName evidence="1">Thioredoxin-like fold domain-containing protein</fullName>
    </recommendedName>
</protein>
<dbReference type="EMBL" id="BKAD01000029">
    <property type="protein sequence ID" value="GEP31380.1"/>
    <property type="molecule type" value="Genomic_DNA"/>
</dbReference>
<reference evidence="2 3" key="1">
    <citation type="submission" date="2019-07" db="EMBL/GenBank/DDBJ databases">
        <title>Whole genome shotgun sequence of Thiobacillus plumbophilus NBRC 107929.</title>
        <authorList>
            <person name="Hosoyama A."/>
            <person name="Uohara A."/>
            <person name="Ohji S."/>
            <person name="Ichikawa N."/>
        </authorList>
    </citation>
    <scope>NUCLEOTIDE SEQUENCE [LARGE SCALE GENOMIC DNA]</scope>
    <source>
        <strain evidence="2 3">NBRC 107929</strain>
    </source>
</reference>
<dbReference type="Pfam" id="PF13192">
    <property type="entry name" value="Thioredoxin_3"/>
    <property type="match status" value="1"/>
</dbReference>
<dbReference type="RefSeq" id="WP_147074300.1">
    <property type="nucleotide sequence ID" value="NZ_AP021884.1"/>
</dbReference>
<proteinExistence type="predicted"/>
<evidence type="ECO:0000313" key="2">
    <source>
        <dbReference type="EMBL" id="GEP31380.1"/>
    </source>
</evidence>
<dbReference type="AlphaFoldDB" id="A0A512LA76"/>
<accession>A0A512LA76</accession>
<dbReference type="Proteomes" id="UP000321337">
    <property type="component" value="Unassembled WGS sequence"/>
</dbReference>
<comment type="caution">
    <text evidence="2">The sequence shown here is derived from an EMBL/GenBank/DDBJ whole genome shotgun (WGS) entry which is preliminary data.</text>
</comment>
<name>A0A512LA76_9PROT</name>